<dbReference type="GO" id="GO:0055085">
    <property type="term" value="P:transmembrane transport"/>
    <property type="evidence" value="ECO:0007669"/>
    <property type="project" value="InterPro"/>
</dbReference>
<feature type="transmembrane region" description="Helical" evidence="5">
    <location>
        <begin position="206"/>
        <end position="227"/>
    </location>
</feature>
<proteinExistence type="predicted"/>
<dbReference type="RefSeq" id="WP_097124736.1">
    <property type="nucleotide sequence ID" value="NZ_OCNH01000001.1"/>
</dbReference>
<dbReference type="AlphaFoldDB" id="A0A286F9E6"/>
<evidence type="ECO:0000313" key="8">
    <source>
        <dbReference type="Proteomes" id="UP000219452"/>
    </source>
</evidence>
<gene>
    <name evidence="7" type="ORF">SAMN06269250_1064</name>
</gene>
<feature type="transmembrane region" description="Helical" evidence="5">
    <location>
        <begin position="403"/>
        <end position="433"/>
    </location>
</feature>
<evidence type="ECO:0000313" key="7">
    <source>
        <dbReference type="EMBL" id="SOD79706.1"/>
    </source>
</evidence>
<dbReference type="EMBL" id="OCNH01000001">
    <property type="protein sequence ID" value="SOD79706.1"/>
    <property type="molecule type" value="Genomic_DNA"/>
</dbReference>
<dbReference type="InterPro" id="IPR001902">
    <property type="entry name" value="SLC26A/SulP_fam"/>
</dbReference>
<feature type="transmembrane region" description="Helical" evidence="5">
    <location>
        <begin position="47"/>
        <end position="64"/>
    </location>
</feature>
<feature type="transmembrane region" description="Helical" evidence="5">
    <location>
        <begin position="310"/>
        <end position="333"/>
    </location>
</feature>
<keyword evidence="8" id="KW-1185">Reference proteome</keyword>
<comment type="subcellular location">
    <subcellularLocation>
        <location evidence="1">Membrane</location>
        <topology evidence="1">Multi-pass membrane protein</topology>
    </subcellularLocation>
</comment>
<dbReference type="Pfam" id="PF00916">
    <property type="entry name" value="Sulfate_transp"/>
    <property type="match status" value="1"/>
</dbReference>
<evidence type="ECO:0000259" key="6">
    <source>
        <dbReference type="Pfam" id="PF00916"/>
    </source>
</evidence>
<evidence type="ECO:0000256" key="4">
    <source>
        <dbReference type="ARBA" id="ARBA00023136"/>
    </source>
</evidence>
<feature type="transmembrane region" description="Helical" evidence="5">
    <location>
        <begin position="71"/>
        <end position="88"/>
    </location>
</feature>
<keyword evidence="2 5" id="KW-0812">Transmembrane</keyword>
<dbReference type="Proteomes" id="UP000219452">
    <property type="component" value="Unassembled WGS sequence"/>
</dbReference>
<accession>A0A286F9E6</accession>
<evidence type="ECO:0000256" key="1">
    <source>
        <dbReference type="ARBA" id="ARBA00004141"/>
    </source>
</evidence>
<dbReference type="InterPro" id="IPR036513">
    <property type="entry name" value="STAS_dom_sf"/>
</dbReference>
<dbReference type="OrthoDB" id="9769739at2"/>
<evidence type="ECO:0000256" key="2">
    <source>
        <dbReference type="ARBA" id="ARBA00022692"/>
    </source>
</evidence>
<organism evidence="7 8">
    <name type="scientific">Spirosoma fluviale</name>
    <dbReference type="NCBI Taxonomy" id="1597977"/>
    <lineage>
        <taxon>Bacteria</taxon>
        <taxon>Pseudomonadati</taxon>
        <taxon>Bacteroidota</taxon>
        <taxon>Cytophagia</taxon>
        <taxon>Cytophagales</taxon>
        <taxon>Cytophagaceae</taxon>
        <taxon>Spirosoma</taxon>
    </lineage>
</organism>
<sequence>MPLTNSLRTFQHYRTTYLPNDLTAGLSVFLAGLPLCLGIALASGAPLFAGLVAGIIGGIVVGLLSDSEVSVSGPAAGLAVIVAESITAVGTFEAFLVAVILAGIIQLIMGLLKAGRLSSFFPDSVIKGMLVGIGLVIILKQIPHALGRDNDYEGEYEFSQLADQENTLSEIYRAVATASPGAVAISLIALLILIGWDQLSRKGIRFFQVVPAALVVVLVGVGLNQFFGHYLTSWYLGDSNEHMVRIPVLAAGNGLSSILDFPDFSILGDTHIYGIAVTIALVASLETLINLEAIDRIDPLRRVSSGSRELMAQGIGNILSGFMGGLPMTSVVIRTSTNVYSAGKTRLSTIIQGILLMVSVLAAGSVINHIPLASLAALLIVIGYRLARPALFAAMYREGMSQFIPFIVTVLGILFTNLLIGILVGLAVGYLFVLYTNSQASYRVIRDGKNVLIKFQRDVYFLSKPRLKETLRSFKPGDSILVDCRYANFIDRDIYALLVDYALTARTLGIDYELREVTQHKRNLPTHAAI</sequence>
<keyword evidence="4 5" id="KW-0472">Membrane</keyword>
<feature type="transmembrane region" description="Helical" evidence="5">
    <location>
        <begin position="171"/>
        <end position="194"/>
    </location>
</feature>
<feature type="transmembrane region" description="Helical" evidence="5">
    <location>
        <begin position="271"/>
        <end position="289"/>
    </location>
</feature>
<protein>
    <submittedName>
        <fullName evidence="7">Sulfate permease, MFS superfamily</fullName>
    </submittedName>
</protein>
<feature type="transmembrane region" description="Helical" evidence="5">
    <location>
        <begin position="124"/>
        <end position="142"/>
    </location>
</feature>
<keyword evidence="3 5" id="KW-1133">Transmembrane helix</keyword>
<feature type="domain" description="SLC26A/SulP transporter" evidence="6">
    <location>
        <begin position="20"/>
        <end position="391"/>
    </location>
</feature>
<evidence type="ECO:0000256" key="5">
    <source>
        <dbReference type="SAM" id="Phobius"/>
    </source>
</evidence>
<dbReference type="SUPFAM" id="SSF52091">
    <property type="entry name" value="SpoIIaa-like"/>
    <property type="match status" value="1"/>
</dbReference>
<reference evidence="8" key="1">
    <citation type="submission" date="2017-09" db="EMBL/GenBank/DDBJ databases">
        <authorList>
            <person name="Varghese N."/>
            <person name="Submissions S."/>
        </authorList>
    </citation>
    <scope>NUCLEOTIDE SEQUENCE [LARGE SCALE GENOMIC DNA]</scope>
    <source>
        <strain evidence="8">DSM 29961</strain>
    </source>
</reference>
<dbReference type="InterPro" id="IPR011547">
    <property type="entry name" value="SLC26A/SulP_dom"/>
</dbReference>
<feature type="transmembrane region" description="Helical" evidence="5">
    <location>
        <begin position="353"/>
        <end position="382"/>
    </location>
</feature>
<feature type="transmembrane region" description="Helical" evidence="5">
    <location>
        <begin position="94"/>
        <end position="112"/>
    </location>
</feature>
<evidence type="ECO:0000256" key="3">
    <source>
        <dbReference type="ARBA" id="ARBA00022989"/>
    </source>
</evidence>
<dbReference type="GO" id="GO:0016020">
    <property type="term" value="C:membrane"/>
    <property type="evidence" value="ECO:0007669"/>
    <property type="project" value="UniProtKB-SubCell"/>
</dbReference>
<dbReference type="PANTHER" id="PTHR11814">
    <property type="entry name" value="SULFATE TRANSPORTER"/>
    <property type="match status" value="1"/>
</dbReference>
<name>A0A286F9E6_9BACT</name>
<feature type="transmembrane region" description="Helical" evidence="5">
    <location>
        <begin position="21"/>
        <end position="41"/>
    </location>
</feature>